<dbReference type="EMBL" id="AJAT01000017">
    <property type="protein sequence ID" value="EOL42570.1"/>
    <property type="molecule type" value="Genomic_DNA"/>
</dbReference>
<evidence type="ECO:0000313" key="9">
    <source>
        <dbReference type="EMBL" id="EOL42570.1"/>
    </source>
</evidence>
<comment type="subcellular location">
    <subcellularLocation>
        <location evidence="1">Cytoplasm</location>
    </subcellularLocation>
</comment>
<feature type="domain" description="PTS EIIA type-4" evidence="8">
    <location>
        <begin position="1"/>
        <end position="122"/>
    </location>
</feature>
<keyword evidence="3" id="KW-0963">Cytoplasm</keyword>
<protein>
    <recommendedName>
        <fullName evidence="8">PTS EIIA type-4 domain-containing protein</fullName>
    </recommendedName>
</protein>
<evidence type="ECO:0000313" key="10">
    <source>
        <dbReference type="Proteomes" id="UP000013785"/>
    </source>
</evidence>
<dbReference type="CDD" id="cd00006">
    <property type="entry name" value="PTS_IIA_man"/>
    <property type="match status" value="1"/>
</dbReference>
<dbReference type="InterPro" id="IPR004701">
    <property type="entry name" value="PTS_EIIA_man-typ"/>
</dbReference>
<evidence type="ECO:0000256" key="7">
    <source>
        <dbReference type="ARBA" id="ARBA00022777"/>
    </source>
</evidence>
<dbReference type="HOGENOM" id="CLU_123235_3_1_9"/>
<dbReference type="PROSITE" id="PS51096">
    <property type="entry name" value="PTS_EIIA_TYPE_4"/>
    <property type="match status" value="1"/>
</dbReference>
<name>R3WL20_9ENTE</name>
<keyword evidence="6" id="KW-0598">Phosphotransferase system</keyword>
<gene>
    <name evidence="9" type="ORF">UC3_02923</name>
</gene>
<keyword evidence="4" id="KW-0762">Sugar transport</keyword>
<dbReference type="GO" id="GO:0009401">
    <property type="term" value="P:phosphoenolpyruvate-dependent sugar phosphotransferase system"/>
    <property type="evidence" value="ECO:0007669"/>
    <property type="project" value="UniProtKB-KW"/>
</dbReference>
<evidence type="ECO:0000256" key="1">
    <source>
        <dbReference type="ARBA" id="ARBA00004496"/>
    </source>
</evidence>
<dbReference type="STRING" id="154621.RV11_GL000739"/>
<dbReference type="GO" id="GO:0005737">
    <property type="term" value="C:cytoplasm"/>
    <property type="evidence" value="ECO:0007669"/>
    <property type="project" value="UniProtKB-SubCell"/>
</dbReference>
<keyword evidence="5" id="KW-0808">Transferase</keyword>
<dbReference type="GO" id="GO:0016301">
    <property type="term" value="F:kinase activity"/>
    <property type="evidence" value="ECO:0007669"/>
    <property type="project" value="UniProtKB-KW"/>
</dbReference>
<dbReference type="Pfam" id="PF03610">
    <property type="entry name" value="EIIA-man"/>
    <property type="match status" value="1"/>
</dbReference>
<accession>R3WL20</accession>
<dbReference type="eggNOG" id="COG2893">
    <property type="taxonomic scope" value="Bacteria"/>
</dbReference>
<evidence type="ECO:0000256" key="6">
    <source>
        <dbReference type="ARBA" id="ARBA00022683"/>
    </source>
</evidence>
<dbReference type="RefSeq" id="WP_010769557.1">
    <property type="nucleotide sequence ID" value="NZ_ASWE01000001.1"/>
</dbReference>
<dbReference type="InterPro" id="IPR051471">
    <property type="entry name" value="Bacterial_PTS_sugar_comp"/>
</dbReference>
<dbReference type="PANTHER" id="PTHR33799:SF1">
    <property type="entry name" value="PTS SYSTEM MANNOSE-SPECIFIC EIIAB COMPONENT-RELATED"/>
    <property type="match status" value="1"/>
</dbReference>
<keyword evidence="10" id="KW-1185">Reference proteome</keyword>
<dbReference type="PATRIC" id="fig|1158610.3.peg.2906"/>
<evidence type="ECO:0000259" key="8">
    <source>
        <dbReference type="PROSITE" id="PS51096"/>
    </source>
</evidence>
<dbReference type="SUPFAM" id="SSF53062">
    <property type="entry name" value="PTS system fructose IIA component-like"/>
    <property type="match status" value="1"/>
</dbReference>
<evidence type="ECO:0000256" key="3">
    <source>
        <dbReference type="ARBA" id="ARBA00022490"/>
    </source>
</evidence>
<comment type="caution">
    <text evidence="9">The sequence shown here is derived from an EMBL/GenBank/DDBJ whole genome shotgun (WGS) entry which is preliminary data.</text>
</comment>
<dbReference type="PANTHER" id="PTHR33799">
    <property type="entry name" value="PTS PERMEASE-RELATED-RELATED"/>
    <property type="match status" value="1"/>
</dbReference>
<evidence type="ECO:0000256" key="5">
    <source>
        <dbReference type="ARBA" id="ARBA00022679"/>
    </source>
</evidence>
<dbReference type="InterPro" id="IPR033887">
    <property type="entry name" value="PTS_IIA_man"/>
</dbReference>
<dbReference type="Gene3D" id="3.40.50.510">
    <property type="entry name" value="Phosphotransferase system, mannose-type IIA component"/>
    <property type="match status" value="1"/>
</dbReference>
<keyword evidence="2" id="KW-0813">Transport</keyword>
<organism evidence="9 10">
    <name type="scientific">Enterococcus phoeniculicola ATCC BAA-412</name>
    <dbReference type="NCBI Taxonomy" id="1158610"/>
    <lineage>
        <taxon>Bacteria</taxon>
        <taxon>Bacillati</taxon>
        <taxon>Bacillota</taxon>
        <taxon>Bacilli</taxon>
        <taxon>Lactobacillales</taxon>
        <taxon>Enterococcaceae</taxon>
        <taxon>Enterococcus</taxon>
    </lineage>
</organism>
<dbReference type="GO" id="GO:0016020">
    <property type="term" value="C:membrane"/>
    <property type="evidence" value="ECO:0007669"/>
    <property type="project" value="InterPro"/>
</dbReference>
<dbReference type="Proteomes" id="UP000013785">
    <property type="component" value="Unassembled WGS sequence"/>
</dbReference>
<dbReference type="InterPro" id="IPR036662">
    <property type="entry name" value="PTS_EIIA_man-typ_sf"/>
</dbReference>
<reference evidence="9 10" key="1">
    <citation type="submission" date="2013-02" db="EMBL/GenBank/DDBJ databases">
        <title>The Genome Sequence of Enterococcus phoeniculicola BAA-412.</title>
        <authorList>
            <consortium name="The Broad Institute Genome Sequencing Platform"/>
            <consortium name="The Broad Institute Genome Sequencing Center for Infectious Disease"/>
            <person name="Earl A.M."/>
            <person name="Gilmore M.S."/>
            <person name="Lebreton F."/>
            <person name="Walker B."/>
            <person name="Young S.K."/>
            <person name="Zeng Q."/>
            <person name="Gargeya S."/>
            <person name="Fitzgerald M."/>
            <person name="Haas B."/>
            <person name="Abouelleil A."/>
            <person name="Alvarado L."/>
            <person name="Arachchi H.M."/>
            <person name="Berlin A.M."/>
            <person name="Chapman S.B."/>
            <person name="Dewar J."/>
            <person name="Goldberg J."/>
            <person name="Griggs A."/>
            <person name="Gujja S."/>
            <person name="Hansen M."/>
            <person name="Howarth C."/>
            <person name="Imamovic A."/>
            <person name="Larimer J."/>
            <person name="McCowan C."/>
            <person name="Murphy C."/>
            <person name="Neiman D."/>
            <person name="Pearson M."/>
            <person name="Priest M."/>
            <person name="Roberts A."/>
            <person name="Saif S."/>
            <person name="Shea T."/>
            <person name="Sisk P."/>
            <person name="Sykes S."/>
            <person name="Wortman J."/>
            <person name="Nusbaum C."/>
            <person name="Birren B."/>
        </authorList>
    </citation>
    <scope>NUCLEOTIDE SEQUENCE [LARGE SCALE GENOMIC DNA]</scope>
    <source>
        <strain evidence="9 10">ATCC BAA-412</strain>
    </source>
</reference>
<evidence type="ECO:0000256" key="2">
    <source>
        <dbReference type="ARBA" id="ARBA00022448"/>
    </source>
</evidence>
<evidence type="ECO:0000256" key="4">
    <source>
        <dbReference type="ARBA" id="ARBA00022597"/>
    </source>
</evidence>
<sequence>MNLIILASHGELAMGMKHTASMIIGESDRIHAFSAYRDEDGPIELQVKELVEEYYAKDDIYILTDILGGSVNTSMMQLIVSYPKIQLVSGMNLPLVISIATQTHKIAEDELCKIITESKEAILNCSKLIKENVNEEVDDL</sequence>
<dbReference type="AlphaFoldDB" id="R3WL20"/>
<dbReference type="OrthoDB" id="9799827at2"/>
<keyword evidence="7" id="KW-0418">Kinase</keyword>
<proteinExistence type="predicted"/>